<dbReference type="InterPro" id="IPR001841">
    <property type="entry name" value="Znf_RING"/>
</dbReference>
<evidence type="ECO:0000313" key="6">
    <source>
        <dbReference type="EMBL" id="KAJ3578095.1"/>
    </source>
</evidence>
<dbReference type="AlphaFoldDB" id="A0A9W8TQE4"/>
<dbReference type="PROSITE" id="PS00518">
    <property type="entry name" value="ZF_RING_1"/>
    <property type="match status" value="1"/>
</dbReference>
<evidence type="ECO:0000256" key="4">
    <source>
        <dbReference type="PROSITE-ProRule" id="PRU00175"/>
    </source>
</evidence>
<keyword evidence="3" id="KW-0862">Zinc</keyword>
<accession>A0A9W8TQE4</accession>
<dbReference type="GO" id="GO:0008270">
    <property type="term" value="F:zinc ion binding"/>
    <property type="evidence" value="ECO:0007669"/>
    <property type="project" value="UniProtKB-KW"/>
</dbReference>
<reference evidence="6" key="1">
    <citation type="submission" date="2022-07" db="EMBL/GenBank/DDBJ databases">
        <title>Genome Sequence of Xylaria arbuscula.</title>
        <authorList>
            <person name="Buettner E."/>
        </authorList>
    </citation>
    <scope>NUCLEOTIDE SEQUENCE</scope>
    <source>
        <strain evidence="6">VT107</strain>
    </source>
</reference>
<organism evidence="6 7">
    <name type="scientific">Xylaria arbuscula</name>
    <dbReference type="NCBI Taxonomy" id="114810"/>
    <lineage>
        <taxon>Eukaryota</taxon>
        <taxon>Fungi</taxon>
        <taxon>Dikarya</taxon>
        <taxon>Ascomycota</taxon>
        <taxon>Pezizomycotina</taxon>
        <taxon>Sordariomycetes</taxon>
        <taxon>Xylariomycetidae</taxon>
        <taxon>Xylariales</taxon>
        <taxon>Xylariaceae</taxon>
        <taxon>Xylaria</taxon>
    </lineage>
</organism>
<keyword evidence="1" id="KW-0479">Metal-binding</keyword>
<gene>
    <name evidence="6" type="ORF">NPX13_g2475</name>
</gene>
<protein>
    <recommendedName>
        <fullName evidence="5">RING-type domain-containing protein</fullName>
    </recommendedName>
</protein>
<evidence type="ECO:0000256" key="1">
    <source>
        <dbReference type="ARBA" id="ARBA00022723"/>
    </source>
</evidence>
<name>A0A9W8TQE4_9PEZI</name>
<proteinExistence type="predicted"/>
<keyword evidence="7" id="KW-1185">Reference proteome</keyword>
<dbReference type="EMBL" id="JANPWZ010000261">
    <property type="protein sequence ID" value="KAJ3578095.1"/>
    <property type="molecule type" value="Genomic_DNA"/>
</dbReference>
<feature type="domain" description="RING-type" evidence="5">
    <location>
        <begin position="363"/>
        <end position="407"/>
    </location>
</feature>
<dbReference type="Proteomes" id="UP001148614">
    <property type="component" value="Unassembled WGS sequence"/>
</dbReference>
<evidence type="ECO:0000256" key="3">
    <source>
        <dbReference type="ARBA" id="ARBA00022833"/>
    </source>
</evidence>
<evidence type="ECO:0000256" key="2">
    <source>
        <dbReference type="ARBA" id="ARBA00022771"/>
    </source>
</evidence>
<evidence type="ECO:0000259" key="5">
    <source>
        <dbReference type="PROSITE" id="PS50089"/>
    </source>
</evidence>
<comment type="caution">
    <text evidence="6">The sequence shown here is derived from an EMBL/GenBank/DDBJ whole genome shotgun (WGS) entry which is preliminary data.</text>
</comment>
<sequence>MQPLPAADPCILLDCQLHRQTRSQRVKGGPQPANQVVHELKKQPDNAEEIAYALYHQVFSPFAALALVFVSDMGGMINVVKLLRSWTRDSSRRPSTGAPITVVLVNDQGPNDTYTAKNVYFHLATALLHDLNALDPTQAYTISQANQVVRCHLRVQVLPHYTSLSRLRRSFFDIMGQASLSKKRQRLDFSGKHLKYLLRSALVQFSLHPTTPFNIPLGARVGNPIPANLQYHLVDFLQRASLVGITKASSMAELVAAALLLDAYPPGMHGKRLELPTMYISRHANPRLLLTDFFPATIFEEYYSAKVAVAEKTLQTSGLCCMTKQSFIRRADQLMSEETDCATRHMSFLKTASLGAVVCSRTCVFCMIRPPAHTLRCEHRLCSSCVVICGQETVPWAFQVSKCPLCQALNEVGFFIRPPTAGLRVLCLTGSRPTDTWGFLKSLQGRLNLITMAFRDYFDIVIASDSDRQLGLRGLTFRETDIHVSHASGTWEDKRLSAVGGRLIASLFYVELDTMPNFYTPSQTCHLRICCRVPPGPALFDLLVRLRHSKARLTYRGDGPRITIPLCDSALLDHCKGGGPFSLQVKIQVCSVYSAIEIKIQGLQGGPQSISHCPYRLEELIRDQGLNSAFGTSDHGKRTSRWGVGVGGDGSEVDLVLDKLQRTLRRTIDNMHNIV</sequence>
<dbReference type="InterPro" id="IPR017907">
    <property type="entry name" value="Znf_RING_CS"/>
</dbReference>
<dbReference type="PROSITE" id="PS50089">
    <property type="entry name" value="ZF_RING_2"/>
    <property type="match status" value="1"/>
</dbReference>
<keyword evidence="2 4" id="KW-0863">Zinc-finger</keyword>
<evidence type="ECO:0000313" key="7">
    <source>
        <dbReference type="Proteomes" id="UP001148614"/>
    </source>
</evidence>